<comment type="caution">
    <text evidence="2">The sequence shown here is derived from an EMBL/GenBank/DDBJ whole genome shotgun (WGS) entry which is preliminary data.</text>
</comment>
<gene>
    <name evidence="2" type="ORF">ISO4_01191</name>
</gene>
<name>A0ABS0AEL9_9GAMM</name>
<accession>A0ABS0AEL9</accession>
<evidence type="ECO:0000313" key="2">
    <source>
        <dbReference type="EMBL" id="MBF5052589.1"/>
    </source>
</evidence>
<keyword evidence="3" id="KW-1185">Reference proteome</keyword>
<dbReference type="Pfam" id="PF03869">
    <property type="entry name" value="Arc"/>
    <property type="match status" value="1"/>
</dbReference>
<evidence type="ECO:0000259" key="1">
    <source>
        <dbReference type="Pfam" id="PF03869"/>
    </source>
</evidence>
<dbReference type="Gene3D" id="1.10.1220.10">
    <property type="entry name" value="Met repressor-like"/>
    <property type="match status" value="1"/>
</dbReference>
<dbReference type="EMBL" id="ARXR01000007">
    <property type="protein sequence ID" value="MBF5052589.1"/>
    <property type="molecule type" value="Genomic_DNA"/>
</dbReference>
<feature type="domain" description="Arc-like DNA binding" evidence="1">
    <location>
        <begin position="9"/>
        <end position="47"/>
    </location>
</feature>
<reference evidence="2 3" key="1">
    <citation type="submission" date="2012-09" db="EMBL/GenBank/DDBJ databases">
        <title>Genome Sequence of alkane-degrading Bacterium Alcanivorax venustensis ISO4.</title>
        <authorList>
            <person name="Lai Q."/>
            <person name="Shao Z."/>
        </authorList>
    </citation>
    <scope>NUCLEOTIDE SEQUENCE [LARGE SCALE GENOMIC DNA]</scope>
    <source>
        <strain evidence="2 3">ISO4</strain>
    </source>
</reference>
<dbReference type="Proteomes" id="UP000644441">
    <property type="component" value="Unassembled WGS sequence"/>
</dbReference>
<protein>
    <submittedName>
        <fullName evidence="2">Alginate biosynthesis transcriptional activator</fullName>
    </submittedName>
</protein>
<dbReference type="InterPro" id="IPR005569">
    <property type="entry name" value="Arc_DNA-bd_dom"/>
</dbReference>
<proteinExistence type="predicted"/>
<dbReference type="SUPFAM" id="SSF47598">
    <property type="entry name" value="Ribbon-helix-helix"/>
    <property type="match status" value="1"/>
</dbReference>
<organism evidence="2 3">
    <name type="scientific">Alloalcanivorax venustensis ISO4</name>
    <dbReference type="NCBI Taxonomy" id="1177184"/>
    <lineage>
        <taxon>Bacteria</taxon>
        <taxon>Pseudomonadati</taxon>
        <taxon>Pseudomonadota</taxon>
        <taxon>Gammaproteobacteria</taxon>
        <taxon>Oceanospirillales</taxon>
        <taxon>Alcanivoracaceae</taxon>
        <taxon>Alloalcanivorax</taxon>
    </lineage>
</organism>
<evidence type="ECO:0000313" key="3">
    <source>
        <dbReference type="Proteomes" id="UP000644441"/>
    </source>
</evidence>
<dbReference type="InterPro" id="IPR013321">
    <property type="entry name" value="Arc_rbn_hlx_hlx"/>
</dbReference>
<dbReference type="InterPro" id="IPR010985">
    <property type="entry name" value="Ribbon_hlx_hlx"/>
</dbReference>
<sequence>MKQAERTRSEKFVVRFPLGMRDWVAQAAGVSHRSMNAEIVARLRHSMDNWPDQLPGDEPAVPAGDEERFLLDHFRRLPAAKRRALIALLDGSRPTV</sequence>